<evidence type="ECO:0000259" key="1">
    <source>
        <dbReference type="Pfam" id="PF06855"/>
    </source>
</evidence>
<sequence length="73" mass="8771">MRNKSFHQFVQTKRNPKATDALATLAEEICQDSQFPRFSTEYNEISRYLEDSVNYVQSMDHFDVLWQQYEENT</sequence>
<dbReference type="OrthoDB" id="2242851at2"/>
<dbReference type="EMBL" id="NGKA01000001">
    <property type="protein sequence ID" value="RSU15615.1"/>
    <property type="molecule type" value="Genomic_DNA"/>
</dbReference>
<reference evidence="2 3" key="1">
    <citation type="submission" date="2017-05" db="EMBL/GenBank/DDBJ databases">
        <title>Vagococcus spp. assemblies.</title>
        <authorList>
            <person name="Gulvik C.A."/>
        </authorList>
    </citation>
    <scope>NUCLEOTIDE SEQUENCE [LARGE SCALE GENOMIC DNA]</scope>
    <source>
        <strain evidence="2 3">CCUG 51432</strain>
    </source>
</reference>
<comment type="caution">
    <text evidence="2">The sequence shown here is derived from an EMBL/GenBank/DDBJ whole genome shotgun (WGS) entry which is preliminary data.</text>
</comment>
<evidence type="ECO:0000313" key="2">
    <source>
        <dbReference type="EMBL" id="RSU15615.1"/>
    </source>
</evidence>
<evidence type="ECO:0000313" key="3">
    <source>
        <dbReference type="Proteomes" id="UP000287605"/>
    </source>
</evidence>
<dbReference type="NCBIfam" id="NF010193">
    <property type="entry name" value="PRK13672.1"/>
    <property type="match status" value="1"/>
</dbReference>
<dbReference type="RefSeq" id="WP_126806199.1">
    <property type="nucleotide sequence ID" value="NZ_NGKA01000001.1"/>
</dbReference>
<gene>
    <name evidence="2" type="ORF">CBF29_00640</name>
</gene>
<protein>
    <recommendedName>
        <fullName evidence="1">YozE SAM-like domain-containing protein</fullName>
    </recommendedName>
</protein>
<dbReference type="InterPro" id="IPR023089">
    <property type="entry name" value="YozE_SAM-like"/>
</dbReference>
<dbReference type="Gene3D" id="1.10.150.260">
    <property type="entry name" value="YozE SAM-like"/>
    <property type="match status" value="1"/>
</dbReference>
<dbReference type="SUPFAM" id="SSF140652">
    <property type="entry name" value="YozE-like"/>
    <property type="match status" value="1"/>
</dbReference>
<dbReference type="AlphaFoldDB" id="A0A430B5P0"/>
<dbReference type="Pfam" id="PF06855">
    <property type="entry name" value="YozE_SAM_like"/>
    <property type="match status" value="1"/>
</dbReference>
<name>A0A430B5P0_9ENTE</name>
<organism evidence="2 3">
    <name type="scientific">Vagococcus elongatus</name>
    <dbReference type="NCBI Taxonomy" id="180344"/>
    <lineage>
        <taxon>Bacteria</taxon>
        <taxon>Bacillati</taxon>
        <taxon>Bacillota</taxon>
        <taxon>Bacilli</taxon>
        <taxon>Lactobacillales</taxon>
        <taxon>Enterococcaceae</taxon>
        <taxon>Vagococcus</taxon>
    </lineage>
</organism>
<dbReference type="InterPro" id="IPR036806">
    <property type="entry name" value="YozE_SAM-like_sf"/>
</dbReference>
<feature type="domain" description="YozE SAM-like" evidence="1">
    <location>
        <begin position="5"/>
        <end position="71"/>
    </location>
</feature>
<dbReference type="Proteomes" id="UP000287605">
    <property type="component" value="Unassembled WGS sequence"/>
</dbReference>
<keyword evidence="3" id="KW-1185">Reference proteome</keyword>
<proteinExistence type="predicted"/>
<accession>A0A430B5P0</accession>